<protein>
    <submittedName>
        <fullName evidence="2">Uncharacterized protein</fullName>
    </submittedName>
</protein>
<name>A0A2P2NMJ6_RHIMU</name>
<organism evidence="2">
    <name type="scientific">Rhizophora mucronata</name>
    <name type="common">Asiatic mangrove</name>
    <dbReference type="NCBI Taxonomy" id="61149"/>
    <lineage>
        <taxon>Eukaryota</taxon>
        <taxon>Viridiplantae</taxon>
        <taxon>Streptophyta</taxon>
        <taxon>Embryophyta</taxon>
        <taxon>Tracheophyta</taxon>
        <taxon>Spermatophyta</taxon>
        <taxon>Magnoliopsida</taxon>
        <taxon>eudicotyledons</taxon>
        <taxon>Gunneridae</taxon>
        <taxon>Pentapetalae</taxon>
        <taxon>rosids</taxon>
        <taxon>fabids</taxon>
        <taxon>Malpighiales</taxon>
        <taxon>Rhizophoraceae</taxon>
        <taxon>Rhizophora</taxon>
    </lineage>
</organism>
<dbReference type="EMBL" id="GGEC01063223">
    <property type="protein sequence ID" value="MBX43707.1"/>
    <property type="molecule type" value="Transcribed_RNA"/>
</dbReference>
<feature type="compositionally biased region" description="Low complexity" evidence="1">
    <location>
        <begin position="46"/>
        <end position="56"/>
    </location>
</feature>
<sequence>MVKLLEHISGDRNYLDHRSLIFYVISQIKIIIRKKTQKILRSRVAGYSRRSGAARATSKEASNPQI</sequence>
<dbReference type="AlphaFoldDB" id="A0A2P2NMJ6"/>
<proteinExistence type="predicted"/>
<evidence type="ECO:0000313" key="2">
    <source>
        <dbReference type="EMBL" id="MBX43707.1"/>
    </source>
</evidence>
<feature type="region of interest" description="Disordered" evidence="1">
    <location>
        <begin position="46"/>
        <end position="66"/>
    </location>
</feature>
<evidence type="ECO:0000256" key="1">
    <source>
        <dbReference type="SAM" id="MobiDB-lite"/>
    </source>
</evidence>
<accession>A0A2P2NMJ6</accession>
<reference evidence="2" key="1">
    <citation type="submission" date="2018-02" db="EMBL/GenBank/DDBJ databases">
        <title>Rhizophora mucronata_Transcriptome.</title>
        <authorList>
            <person name="Meera S.P."/>
            <person name="Sreeshan A."/>
            <person name="Augustine A."/>
        </authorList>
    </citation>
    <scope>NUCLEOTIDE SEQUENCE</scope>
    <source>
        <tissue evidence="2">Leaf</tissue>
    </source>
</reference>